<feature type="compositionally biased region" description="Polar residues" evidence="2">
    <location>
        <begin position="1"/>
        <end position="12"/>
    </location>
</feature>
<evidence type="ECO:0000259" key="3">
    <source>
        <dbReference type="Pfam" id="PF21038"/>
    </source>
</evidence>
<evidence type="ECO:0000259" key="4">
    <source>
        <dbReference type="Pfam" id="PF21039"/>
    </source>
</evidence>
<comment type="caution">
    <text evidence="5">The sequence shown here is derived from an EMBL/GenBank/DDBJ whole genome shotgun (WGS) entry which is preliminary data.</text>
</comment>
<feature type="region of interest" description="Disordered" evidence="2">
    <location>
        <begin position="1"/>
        <end position="42"/>
    </location>
</feature>
<dbReference type="Gene3D" id="2.60.120.260">
    <property type="entry name" value="Galactose-binding domain-like"/>
    <property type="match status" value="1"/>
</dbReference>
<sequence>MESNSLDTTQAQDRPATNGKNAKNLPPVQFSKDQHKTIQPPPKEVELQFRVFSYSSQEDEGTAENLSLNGDIEGNPGWHSQRFCQYPQELIIYFNSPVKLSKLVLLSHQNKIASQVDLYSYHPSFENAISASKYKRLGKFSLDENSKSNYQARESKSVYLDTECQYLKFIFSQCHVNRYNIFNQVSVQSIRCYGSILKQDKKKSLGLNMGDYKDMTPTKDLASNGLPQKISKFYNDKSSLNNRLSSLSDKAPVKPLESRDNSFIGMFFDDKLLSLKKEEEKALFEDDFDQLKQVRSIMKSISKAKKKLNVLSVQKVQAIGNEDYETAQMIKNEMSKIQKNILTTNDRNGKRNVLNALNKGRGTTLSPIEYRSRASRKESKAQSSMNINDSYATTNTMGKPLNPIAIKSMKKIEIPPENDIFAPKKIGLDERALPALGRETPIDFSKVNEEEFEHQKPDQINSSKITLKVDPRHVSHLEKLTNIFGEDLAKKVCADKWYYQQEGIEFTVKGIKDKLENQSDEDKTRIIQFLSDIISDYDSRAKNNVSRTGKGTKQKKNIKNLKKRVELFLSLAEESNNLSEKYLNDVCKRLPHFVDHTDLKSEYIKCLQEVYKTYGYPLIEPVVSSLLIPQLEQIKTIIPEAKQVLKEKVDQKDRKKEQIMEEKKRIDVEPAKNAFSSRRKSNIKSRGQDRKFMCEFCEKFDEGFADEDNKDLHYLEDCPKLTSCPGCEQIIEKTSLDNHLLQECKEKDK</sequence>
<feature type="domain" description="Centrosomal protein CEP104 N-terminal" evidence="3">
    <location>
        <begin position="77"/>
        <end position="194"/>
    </location>
</feature>
<protein>
    <submittedName>
        <fullName evidence="5">Uncharacterized protein</fullName>
    </submittedName>
</protein>
<evidence type="ECO:0000256" key="1">
    <source>
        <dbReference type="SAM" id="Coils"/>
    </source>
</evidence>
<evidence type="ECO:0000313" key="6">
    <source>
        <dbReference type="Proteomes" id="UP001295684"/>
    </source>
</evidence>
<dbReference type="Proteomes" id="UP001295684">
    <property type="component" value="Unassembled WGS sequence"/>
</dbReference>
<dbReference type="Pfam" id="PF21038">
    <property type="entry name" value="CEP104_N"/>
    <property type="match status" value="1"/>
</dbReference>
<keyword evidence="1" id="KW-0175">Coiled coil</keyword>
<accession>A0AAD1Y6M1</accession>
<reference evidence="5" key="1">
    <citation type="submission" date="2023-07" db="EMBL/GenBank/DDBJ databases">
        <authorList>
            <consortium name="AG Swart"/>
            <person name="Singh M."/>
            <person name="Singh A."/>
            <person name="Seah K."/>
            <person name="Emmerich C."/>
        </authorList>
    </citation>
    <scope>NUCLEOTIDE SEQUENCE</scope>
    <source>
        <strain evidence="5">DP1</strain>
    </source>
</reference>
<dbReference type="AlphaFoldDB" id="A0AAD1Y6M1"/>
<keyword evidence="6" id="KW-1185">Reference proteome</keyword>
<dbReference type="Pfam" id="PF21039">
    <property type="entry name" value="CEP104_ZnF"/>
    <property type="match status" value="1"/>
</dbReference>
<name>A0AAD1Y6M1_EUPCR</name>
<dbReference type="PANTHER" id="PTHR13371">
    <property type="entry name" value="GLYCINE-, GLUTAMATE-, THIENYLCYCLOHEXYLPIPERIDINE-BINDING PROTEIN"/>
    <property type="match status" value="1"/>
</dbReference>
<dbReference type="SUPFAM" id="SSF49785">
    <property type="entry name" value="Galactose-binding domain-like"/>
    <property type="match status" value="1"/>
</dbReference>
<dbReference type="InterPro" id="IPR008979">
    <property type="entry name" value="Galactose-bd-like_sf"/>
</dbReference>
<proteinExistence type="predicted"/>
<dbReference type="GO" id="GO:0005929">
    <property type="term" value="C:cilium"/>
    <property type="evidence" value="ECO:0007669"/>
    <property type="project" value="TreeGrafter"/>
</dbReference>
<gene>
    <name evidence="5" type="ORF">ECRASSUSDP1_LOCUS27964</name>
</gene>
<dbReference type="InterPro" id="IPR052607">
    <property type="entry name" value="CEP104-like"/>
</dbReference>
<dbReference type="InterPro" id="IPR048739">
    <property type="entry name" value="CEP104_N"/>
</dbReference>
<evidence type="ECO:0000313" key="5">
    <source>
        <dbReference type="EMBL" id="CAI2386351.1"/>
    </source>
</evidence>
<dbReference type="EMBL" id="CAMPGE010028851">
    <property type="protein sequence ID" value="CAI2386351.1"/>
    <property type="molecule type" value="Genomic_DNA"/>
</dbReference>
<dbReference type="PANTHER" id="PTHR13371:SF0">
    <property type="entry name" value="CENTROSOMAL PROTEIN OF 104 KDA"/>
    <property type="match status" value="1"/>
</dbReference>
<dbReference type="InterPro" id="IPR048738">
    <property type="entry name" value="CEP104_Znf"/>
</dbReference>
<feature type="coiled-coil region" evidence="1">
    <location>
        <begin position="642"/>
        <end position="669"/>
    </location>
</feature>
<organism evidence="5 6">
    <name type="scientific">Euplotes crassus</name>
    <dbReference type="NCBI Taxonomy" id="5936"/>
    <lineage>
        <taxon>Eukaryota</taxon>
        <taxon>Sar</taxon>
        <taxon>Alveolata</taxon>
        <taxon>Ciliophora</taxon>
        <taxon>Intramacronucleata</taxon>
        <taxon>Spirotrichea</taxon>
        <taxon>Hypotrichia</taxon>
        <taxon>Euplotida</taxon>
        <taxon>Euplotidae</taxon>
        <taxon>Moneuplotes</taxon>
    </lineage>
</organism>
<evidence type="ECO:0000256" key="2">
    <source>
        <dbReference type="SAM" id="MobiDB-lite"/>
    </source>
</evidence>
<feature type="domain" description="Centrosomal protein CEP104 Zn finger" evidence="4">
    <location>
        <begin position="693"/>
        <end position="748"/>
    </location>
</feature>